<organism evidence="2 3">
    <name type="scientific">Alkanindiges illinoisensis</name>
    <dbReference type="NCBI Taxonomy" id="197183"/>
    <lineage>
        <taxon>Bacteria</taxon>
        <taxon>Pseudomonadati</taxon>
        <taxon>Pseudomonadota</taxon>
        <taxon>Gammaproteobacteria</taxon>
        <taxon>Moraxellales</taxon>
        <taxon>Moraxellaceae</taxon>
        <taxon>Alkanindiges</taxon>
    </lineage>
</organism>
<sequence length="141" mass="16010">MEDKNQEMQGAHNRKKNVLDFRKYTKQIWLAGLGAFSRAEDEGTRLFDSLVKVGEELESKTSDIADSTVGVVGEVKDRVTGRVSDTKEKVERALDERVNSTVSRIGFASHKEVAQLVELIERMEQKIDDLTEEVKKLRSKK</sequence>
<accession>A0A4Y7XDE7</accession>
<name>A0A4Y7XDE7_9GAMM</name>
<reference evidence="2 3" key="1">
    <citation type="submission" date="2019-03" db="EMBL/GenBank/DDBJ databases">
        <title>Alkanindiges illinoisensis: a potential pathogenic isolated from ascites of a gastric cancer patient with abdominal metastasis.</title>
        <authorList>
            <person name="Hu X."/>
            <person name="Yang B."/>
            <person name="Yan X."/>
            <person name="Lin L."/>
            <person name="Zhao H."/>
            <person name="Zhou F."/>
            <person name="Su B."/>
            <person name="Chen J."/>
            <person name="Rui Y."/>
            <person name="Wang Q."/>
            <person name="Zheng L."/>
        </authorList>
    </citation>
    <scope>NUCLEOTIDE SEQUENCE [LARGE SCALE GENOMIC DNA]</scope>
    <source>
        <strain evidence="2 3">NFYY 23406</strain>
    </source>
</reference>
<keyword evidence="1" id="KW-0175">Coiled coil</keyword>
<dbReference type="OrthoDB" id="5801582at2"/>
<evidence type="ECO:0000256" key="1">
    <source>
        <dbReference type="SAM" id="Coils"/>
    </source>
</evidence>
<dbReference type="AlphaFoldDB" id="A0A4Y7XDE7"/>
<feature type="coiled-coil region" evidence="1">
    <location>
        <begin position="113"/>
        <end position="140"/>
    </location>
</feature>
<dbReference type="PANTHER" id="PTHR38664:SF1">
    <property type="entry name" value="SLR0058 PROTEIN"/>
    <property type="match status" value="1"/>
</dbReference>
<proteinExistence type="predicted"/>
<dbReference type="PANTHER" id="PTHR38664">
    <property type="entry name" value="SLR0058 PROTEIN"/>
    <property type="match status" value="1"/>
</dbReference>
<evidence type="ECO:0000313" key="3">
    <source>
        <dbReference type="Proteomes" id="UP000297834"/>
    </source>
</evidence>
<dbReference type="Proteomes" id="UP000297834">
    <property type="component" value="Unassembled WGS sequence"/>
</dbReference>
<dbReference type="STRING" id="1120977.GCA_000619845_00862"/>
<comment type="caution">
    <text evidence="2">The sequence shown here is derived from an EMBL/GenBank/DDBJ whole genome shotgun (WGS) entry which is preliminary data.</text>
</comment>
<keyword evidence="3" id="KW-1185">Reference proteome</keyword>
<gene>
    <name evidence="2" type="ORF">E2B99_06590</name>
</gene>
<evidence type="ECO:0000313" key="2">
    <source>
        <dbReference type="EMBL" id="TEU27376.1"/>
    </source>
</evidence>
<protein>
    <submittedName>
        <fullName evidence="2">Poly(Hydroxyalcanoate) granule associated protein</fullName>
    </submittedName>
</protein>
<dbReference type="InterPro" id="IPR008769">
    <property type="entry name" value="PhaF_PhaI"/>
</dbReference>
<dbReference type="Pfam" id="PF05597">
    <property type="entry name" value="Phasin"/>
    <property type="match status" value="1"/>
</dbReference>
<dbReference type="EMBL" id="SNTY01000021">
    <property type="protein sequence ID" value="TEU27376.1"/>
    <property type="molecule type" value="Genomic_DNA"/>
</dbReference>